<dbReference type="OrthoDB" id="9790967at2"/>
<dbReference type="PANTHER" id="PTHR43176:SF3">
    <property type="entry name" value="3-HYDROXYISOBUTYRYL-COA HYDROLASE, MITOCHONDRIAL"/>
    <property type="match status" value="1"/>
</dbReference>
<evidence type="ECO:0000256" key="1">
    <source>
        <dbReference type="ARBA" id="ARBA00001709"/>
    </source>
</evidence>
<protein>
    <recommendedName>
        <fullName evidence="2">3-hydroxyisobutyryl-CoA hydrolase</fullName>
        <ecNumber evidence="2">3.1.2.4</ecNumber>
    </recommendedName>
</protein>
<dbReference type="RefSeq" id="WP_086815253.1">
    <property type="nucleotide sequence ID" value="NZ_BJMM01000002.1"/>
</dbReference>
<dbReference type="InterPro" id="IPR029045">
    <property type="entry name" value="ClpP/crotonase-like_dom_sf"/>
</dbReference>
<gene>
    <name evidence="6" type="ORF">SCA03_03810</name>
</gene>
<keyword evidence="3 6" id="KW-0378">Hydrolase</keyword>
<feature type="compositionally biased region" description="Low complexity" evidence="4">
    <location>
        <begin position="1"/>
        <end position="14"/>
    </location>
</feature>
<name>A0A4Y3QV06_STRCI</name>
<dbReference type="InterPro" id="IPR045004">
    <property type="entry name" value="ECH_dom"/>
</dbReference>
<feature type="domain" description="Enoyl-CoA hydratase/isomerase" evidence="5">
    <location>
        <begin position="30"/>
        <end position="350"/>
    </location>
</feature>
<dbReference type="PANTHER" id="PTHR43176">
    <property type="entry name" value="3-HYDROXYISOBUTYRYL-COA HYDROLASE-RELATED"/>
    <property type="match status" value="1"/>
</dbReference>
<evidence type="ECO:0000313" key="6">
    <source>
        <dbReference type="EMBL" id="GEB47830.1"/>
    </source>
</evidence>
<dbReference type="NCBIfam" id="NF004127">
    <property type="entry name" value="PRK05617.1"/>
    <property type="match status" value="1"/>
</dbReference>
<dbReference type="GO" id="GO:0005829">
    <property type="term" value="C:cytosol"/>
    <property type="evidence" value="ECO:0007669"/>
    <property type="project" value="TreeGrafter"/>
</dbReference>
<dbReference type="AlphaFoldDB" id="A0A4Y3QV06"/>
<dbReference type="CDD" id="cd06558">
    <property type="entry name" value="crotonase-like"/>
    <property type="match status" value="1"/>
</dbReference>
<dbReference type="EC" id="3.1.2.4" evidence="2"/>
<accession>A0A4Y3QV06</accession>
<reference evidence="6 7" key="1">
    <citation type="submission" date="2019-06" db="EMBL/GenBank/DDBJ databases">
        <title>Whole genome shotgun sequence of Streptomyces cacaoi subsp. cacaoi NBRC 12748.</title>
        <authorList>
            <person name="Hosoyama A."/>
            <person name="Uohara A."/>
            <person name="Ohji S."/>
            <person name="Ichikawa N."/>
        </authorList>
    </citation>
    <scope>NUCLEOTIDE SEQUENCE [LARGE SCALE GENOMIC DNA]</scope>
    <source>
        <strain evidence="6 7">NBRC 12748</strain>
    </source>
</reference>
<comment type="caution">
    <text evidence="6">The sequence shown here is derived from an EMBL/GenBank/DDBJ whole genome shotgun (WGS) entry which is preliminary data.</text>
</comment>
<dbReference type="Pfam" id="PF16113">
    <property type="entry name" value="ECH_2"/>
    <property type="match status" value="1"/>
</dbReference>
<dbReference type="SUPFAM" id="SSF52096">
    <property type="entry name" value="ClpP/crotonase"/>
    <property type="match status" value="1"/>
</dbReference>
<dbReference type="InterPro" id="IPR032259">
    <property type="entry name" value="HIBYL-CoA-H"/>
</dbReference>
<evidence type="ECO:0000256" key="3">
    <source>
        <dbReference type="ARBA" id="ARBA00022801"/>
    </source>
</evidence>
<dbReference type="EMBL" id="BJMM01000002">
    <property type="protein sequence ID" value="GEB47830.1"/>
    <property type="molecule type" value="Genomic_DNA"/>
</dbReference>
<evidence type="ECO:0000259" key="5">
    <source>
        <dbReference type="Pfam" id="PF16113"/>
    </source>
</evidence>
<dbReference type="Proteomes" id="UP000319210">
    <property type="component" value="Unassembled WGS sequence"/>
</dbReference>
<feature type="region of interest" description="Disordered" evidence="4">
    <location>
        <begin position="1"/>
        <end position="28"/>
    </location>
</feature>
<keyword evidence="7" id="KW-1185">Reference proteome</keyword>
<dbReference type="Gene3D" id="3.90.226.10">
    <property type="entry name" value="2-enoyl-CoA Hydratase, Chain A, domain 1"/>
    <property type="match status" value="1"/>
</dbReference>
<evidence type="ECO:0000256" key="2">
    <source>
        <dbReference type="ARBA" id="ARBA00011915"/>
    </source>
</evidence>
<dbReference type="GO" id="GO:0006574">
    <property type="term" value="P:L-valine catabolic process"/>
    <property type="evidence" value="ECO:0007669"/>
    <property type="project" value="TreeGrafter"/>
</dbReference>
<dbReference type="GO" id="GO:0003860">
    <property type="term" value="F:3-hydroxyisobutyryl-CoA hydrolase activity"/>
    <property type="evidence" value="ECO:0007669"/>
    <property type="project" value="UniProtKB-EC"/>
</dbReference>
<evidence type="ECO:0000313" key="7">
    <source>
        <dbReference type="Proteomes" id="UP000319210"/>
    </source>
</evidence>
<proteinExistence type="predicted"/>
<comment type="catalytic activity">
    <reaction evidence="1">
        <text>3-hydroxy-2-methylpropanoyl-CoA + H2O = 3-hydroxy-2-methylpropanoate + CoA + H(+)</text>
        <dbReference type="Rhea" id="RHEA:20888"/>
        <dbReference type="ChEBI" id="CHEBI:11805"/>
        <dbReference type="ChEBI" id="CHEBI:15377"/>
        <dbReference type="ChEBI" id="CHEBI:15378"/>
        <dbReference type="ChEBI" id="CHEBI:57287"/>
        <dbReference type="ChEBI" id="CHEBI:57340"/>
        <dbReference type="EC" id="3.1.2.4"/>
    </reaction>
</comment>
<evidence type="ECO:0000256" key="4">
    <source>
        <dbReference type="SAM" id="MobiDB-lite"/>
    </source>
</evidence>
<organism evidence="6 7">
    <name type="scientific">Streptomyces cacaoi</name>
    <dbReference type="NCBI Taxonomy" id="1898"/>
    <lineage>
        <taxon>Bacteria</taxon>
        <taxon>Bacillati</taxon>
        <taxon>Actinomycetota</taxon>
        <taxon>Actinomycetes</taxon>
        <taxon>Kitasatosporales</taxon>
        <taxon>Streptomycetaceae</taxon>
        <taxon>Streptomyces</taxon>
    </lineage>
</organism>
<sequence>MSSAPSPGPAAHSSAEGEEPVLLGRRGRTGHIRLNRPRALNALNHAMVRLIAGALDGWEGQDEVAAVVLTGAGERGLCAGGDVRGIHADVAAGGGAASTAFWADEYRLNARIAEYSKPYVAVMDGVVMGGGVGLSAHGSVRVVTDRTVLAMPETAIGFVPDVGGTWLLSRAPGELGTHLALTASSVGAGDALLCGLADHFVPAGALEELLTALEEETPARAVARVARPAPEAPLAGQRSWIDACYAADSVPEILRRLRDHGDPEAKEAAESIESRSPTAVTVTLAALRRARRLGSLREALDQEYRVSLTALHSADFAEGVRARLIDKDNSPRWSPARFDAVEQADVGRYFAPLAGRELGLG</sequence>